<reference evidence="3" key="1">
    <citation type="journal article" date="2019" name="Int. J. Syst. Evol. Microbiol.">
        <title>The Global Catalogue of Microorganisms (GCM) 10K type strain sequencing project: providing services to taxonomists for standard genome sequencing and annotation.</title>
        <authorList>
            <consortium name="The Broad Institute Genomics Platform"/>
            <consortium name="The Broad Institute Genome Sequencing Center for Infectious Disease"/>
            <person name="Wu L."/>
            <person name="Ma J."/>
        </authorList>
    </citation>
    <scope>NUCLEOTIDE SEQUENCE [LARGE SCALE GENOMIC DNA]</scope>
    <source>
        <strain evidence="3">JCM 3272</strain>
    </source>
</reference>
<accession>A0ABP5TDN0</accession>
<proteinExistence type="predicted"/>
<evidence type="ECO:0000313" key="3">
    <source>
        <dbReference type="Proteomes" id="UP001501444"/>
    </source>
</evidence>
<protein>
    <recommendedName>
        <fullName evidence="1">HTH cro/C1-type domain-containing protein</fullName>
    </recommendedName>
</protein>
<dbReference type="SUPFAM" id="SSF47413">
    <property type="entry name" value="lambda repressor-like DNA-binding domains"/>
    <property type="match status" value="1"/>
</dbReference>
<organism evidence="2 3">
    <name type="scientific">Dactylosporangium salmoneum</name>
    <dbReference type="NCBI Taxonomy" id="53361"/>
    <lineage>
        <taxon>Bacteria</taxon>
        <taxon>Bacillati</taxon>
        <taxon>Actinomycetota</taxon>
        <taxon>Actinomycetes</taxon>
        <taxon>Micromonosporales</taxon>
        <taxon>Micromonosporaceae</taxon>
        <taxon>Dactylosporangium</taxon>
    </lineage>
</organism>
<dbReference type="RefSeq" id="WP_344613645.1">
    <property type="nucleotide sequence ID" value="NZ_BAAARV010000027.1"/>
</dbReference>
<dbReference type="EMBL" id="BAAARV010000027">
    <property type="protein sequence ID" value="GAA2348412.1"/>
    <property type="molecule type" value="Genomic_DNA"/>
</dbReference>
<gene>
    <name evidence="2" type="ORF">GCM10010170_036880</name>
</gene>
<evidence type="ECO:0000313" key="2">
    <source>
        <dbReference type="EMBL" id="GAA2348412.1"/>
    </source>
</evidence>
<dbReference type="InterPro" id="IPR001387">
    <property type="entry name" value="Cro/C1-type_HTH"/>
</dbReference>
<dbReference type="InterPro" id="IPR010982">
    <property type="entry name" value="Lambda_DNA-bd_dom_sf"/>
</dbReference>
<name>A0ABP5TDN0_9ACTN</name>
<dbReference type="Proteomes" id="UP001501444">
    <property type="component" value="Unassembled WGS sequence"/>
</dbReference>
<feature type="domain" description="HTH cro/C1-type" evidence="1">
    <location>
        <begin position="61"/>
        <end position="96"/>
    </location>
</feature>
<keyword evidence="3" id="KW-1185">Reference proteome</keyword>
<evidence type="ECO:0000259" key="1">
    <source>
        <dbReference type="PROSITE" id="PS50943"/>
    </source>
</evidence>
<sequence>MERRRSLADRLNLLFATFKPNDGANRARSDGEYFNSEIAERINKGALADRLKQEMDAPVTISGAYIGELRSGKATDPRLSHLKALALAFGVPTTYLVSADDDPALDDVESDLSRLRTMRELNVQKVVLRDVIGRTGLSSASQHALNSVLAQLLELEGIENPDSPGQGSRGTPA</sequence>
<comment type="caution">
    <text evidence="2">The sequence shown here is derived from an EMBL/GenBank/DDBJ whole genome shotgun (WGS) entry which is preliminary data.</text>
</comment>
<dbReference type="PROSITE" id="PS50943">
    <property type="entry name" value="HTH_CROC1"/>
    <property type="match status" value="1"/>
</dbReference>
<dbReference type="Gene3D" id="1.10.260.40">
    <property type="entry name" value="lambda repressor-like DNA-binding domains"/>
    <property type="match status" value="1"/>
</dbReference>